<protein>
    <submittedName>
        <fullName evidence="2">Uncharacterized protein</fullName>
    </submittedName>
</protein>
<sequence length="84" mass="9591">MSYGKLNKDIYKNRRRLGYVTEMFEFYDKFSDSYGSRGDVDSCDKWILRVKRDSGKGGAESNNNGRLRNIRSPGGCPAIWCGLL</sequence>
<reference evidence="2 3" key="2">
    <citation type="submission" date="2007-10" db="EMBL/GenBank/DDBJ databases">
        <authorList>
            <person name="Fulton L."/>
            <person name="Clifton S."/>
            <person name="Fulton B."/>
            <person name="Xu J."/>
            <person name="Minx P."/>
            <person name="Pepin K.H."/>
            <person name="Johnson M."/>
            <person name="Thiruvilangam P."/>
            <person name="Bhonagiri V."/>
            <person name="Nash W.E."/>
            <person name="Wang C."/>
            <person name="Mardis E.R."/>
            <person name="Wilson R.K."/>
        </authorList>
    </citation>
    <scope>NUCLEOTIDE SEQUENCE [LARGE SCALE GENOMIC DNA]</scope>
    <source>
        <strain evidence="2 3">ATCC 27755</strain>
    </source>
</reference>
<dbReference type="Proteomes" id="UP000005359">
    <property type="component" value="Unassembled WGS sequence"/>
</dbReference>
<reference evidence="2 3" key="1">
    <citation type="submission" date="2007-10" db="EMBL/GenBank/DDBJ databases">
        <title>Draft genome sequence of Dorea formicigenerans(ATCC 27755).</title>
        <authorList>
            <person name="Sudarsanam P."/>
            <person name="Ley R."/>
            <person name="Guruge J."/>
            <person name="Turnbaugh P.J."/>
            <person name="Mahowald M."/>
            <person name="Liep D."/>
            <person name="Gordon J."/>
        </authorList>
    </citation>
    <scope>NUCLEOTIDE SEQUENCE [LARGE SCALE GENOMIC DNA]</scope>
    <source>
        <strain evidence="2 3">ATCC 27755</strain>
    </source>
</reference>
<feature type="region of interest" description="Disordered" evidence="1">
    <location>
        <begin position="54"/>
        <end position="74"/>
    </location>
</feature>
<dbReference type="EMBL" id="AAXA02000015">
    <property type="protein sequence ID" value="EDR46180.1"/>
    <property type="molecule type" value="Genomic_DNA"/>
</dbReference>
<dbReference type="STRING" id="411461.DORFOR_02788"/>
<evidence type="ECO:0000313" key="2">
    <source>
        <dbReference type="EMBL" id="EDR46180.1"/>
    </source>
</evidence>
<evidence type="ECO:0000256" key="1">
    <source>
        <dbReference type="SAM" id="MobiDB-lite"/>
    </source>
</evidence>
<dbReference type="PaxDb" id="411461-DORFOR_02788"/>
<accession>B0G926</accession>
<gene>
    <name evidence="2" type="ORF">DORFOR_02788</name>
</gene>
<dbReference type="AlphaFoldDB" id="B0G926"/>
<evidence type="ECO:0000313" key="3">
    <source>
        <dbReference type="Proteomes" id="UP000005359"/>
    </source>
</evidence>
<organism evidence="2 3">
    <name type="scientific">Dorea formicigenerans ATCC 27755</name>
    <dbReference type="NCBI Taxonomy" id="411461"/>
    <lineage>
        <taxon>Bacteria</taxon>
        <taxon>Bacillati</taxon>
        <taxon>Bacillota</taxon>
        <taxon>Clostridia</taxon>
        <taxon>Lachnospirales</taxon>
        <taxon>Lachnospiraceae</taxon>
        <taxon>Dorea</taxon>
    </lineage>
</organism>
<name>B0G926_9FIRM</name>
<comment type="caution">
    <text evidence="2">The sequence shown here is derived from an EMBL/GenBank/DDBJ whole genome shotgun (WGS) entry which is preliminary data.</text>
</comment>
<proteinExistence type="predicted"/>